<evidence type="ECO:0000256" key="4">
    <source>
        <dbReference type="ARBA" id="ARBA00022692"/>
    </source>
</evidence>
<evidence type="ECO:0000256" key="7">
    <source>
        <dbReference type="SAM" id="MobiDB-lite"/>
    </source>
</evidence>
<dbReference type="GO" id="GO:0005739">
    <property type="term" value="C:mitochondrion"/>
    <property type="evidence" value="ECO:0007669"/>
    <property type="project" value="UniProtKB-SubCell"/>
</dbReference>
<evidence type="ECO:0000256" key="3">
    <source>
        <dbReference type="ARBA" id="ARBA00009457"/>
    </source>
</evidence>
<feature type="compositionally biased region" description="Basic residues" evidence="7">
    <location>
        <begin position="238"/>
        <end position="250"/>
    </location>
</feature>
<gene>
    <name evidence="10" type="ORF">G195_009294</name>
</gene>
<dbReference type="PANTHER" id="PTHR10926">
    <property type="entry name" value="CELL CYCLE CONTROL PROTEIN 50"/>
    <property type="match status" value="1"/>
</dbReference>
<dbReference type="GO" id="GO:0005886">
    <property type="term" value="C:plasma membrane"/>
    <property type="evidence" value="ECO:0007669"/>
    <property type="project" value="TreeGrafter"/>
</dbReference>
<name>A0A8J4S6M3_9STRA</name>
<feature type="domain" description="HIG1" evidence="9">
    <location>
        <begin position="104"/>
        <end position="195"/>
    </location>
</feature>
<evidence type="ECO:0000256" key="1">
    <source>
        <dbReference type="ARBA" id="ARBA00004141"/>
    </source>
</evidence>
<comment type="subcellular location">
    <subcellularLocation>
        <location evidence="1">Membrane</location>
        <topology evidence="1">Multi-pass membrane protein</topology>
    </subcellularLocation>
    <subcellularLocation>
        <location evidence="2">Mitochondrion</location>
    </subcellularLocation>
</comment>
<keyword evidence="4 8" id="KW-0812">Transmembrane</keyword>
<dbReference type="Pfam" id="PF03381">
    <property type="entry name" value="CDC50"/>
    <property type="match status" value="1"/>
</dbReference>
<proteinExistence type="inferred from homology"/>
<feature type="compositionally biased region" description="Polar residues" evidence="7">
    <location>
        <begin position="255"/>
        <end position="266"/>
    </location>
</feature>
<feature type="region of interest" description="Disordered" evidence="7">
    <location>
        <begin position="231"/>
        <end position="266"/>
    </location>
</feature>
<sequence>MSAVADNQQQEHSSWAVENPNKARDAITWDAYKGGIRAGAVAAAVSAVAVLSANKYWPAFRSRLSVSGKTALVVSPFLGAFTLVAETRLMHGVRNPELYMATMDGSYVPKQQEAPQLKLWQRGANFLYDHPYRCLVTVGAPLVAGIYGYQHMNKGISASQQIMHTRIYGQASVVVLLLSSMAFHDYMAKRGNRVRKQRFWVSMTSGKPLVRPSDVDVQTLVVPLPQGVELPRSASASGRRRTSSGKKKAPIKPALNTNANTNRPDSSRMTQQELHMWQPVLTLGWSIGICFTVALICIALGVAIVYTSGTLTKLRVVYDGDEGTQASDAVQLDGNISLLSNCRLDSPDDANSFHANHTCYVSLTLPNDIRSPVRIFYELDMYYQNHRRFVSSVIREQFTDEWRPDAGYTMIECPPMKTVVSELCSVGDCEDPETAVEREYFPCGIVANTMFNDIFWLHEGVLPSGKNLTRTDIVSKGIARNYAAHNNKNPTWNLSTEFYLPVWLNPKMSRIIPPPGGPTAPHITENYTNSTAWVHDALDADFGVGTGVENEFWRVWVEGAAMHPFRKPYGRIEQDLPAGTTLVFAVQSNFFVRTFSGSKALILEEVGWFGSANYVLGVFFLVIGGIFLVAAIFFTGRKLHSPRTLGDAAALVWKRKKAQ</sequence>
<feature type="transmembrane region" description="Helical" evidence="8">
    <location>
        <begin position="614"/>
        <end position="634"/>
    </location>
</feature>
<feature type="transmembrane region" description="Helical" evidence="8">
    <location>
        <begin position="280"/>
        <end position="306"/>
    </location>
</feature>
<evidence type="ECO:0000313" key="11">
    <source>
        <dbReference type="Proteomes" id="UP000702964"/>
    </source>
</evidence>
<organism evidence="10 11">
    <name type="scientific">Phytophthora kernoviae 00238/432</name>
    <dbReference type="NCBI Taxonomy" id="1284355"/>
    <lineage>
        <taxon>Eukaryota</taxon>
        <taxon>Sar</taxon>
        <taxon>Stramenopiles</taxon>
        <taxon>Oomycota</taxon>
        <taxon>Peronosporomycetes</taxon>
        <taxon>Peronosporales</taxon>
        <taxon>Peronosporaceae</taxon>
        <taxon>Phytophthora</taxon>
    </lineage>
</organism>
<evidence type="ECO:0000256" key="8">
    <source>
        <dbReference type="SAM" id="Phobius"/>
    </source>
</evidence>
<dbReference type="Proteomes" id="UP000702964">
    <property type="component" value="Unassembled WGS sequence"/>
</dbReference>
<dbReference type="InterPro" id="IPR005045">
    <property type="entry name" value="CDC50/LEM3_fam"/>
</dbReference>
<evidence type="ECO:0000259" key="9">
    <source>
        <dbReference type="PROSITE" id="PS51503"/>
    </source>
</evidence>
<evidence type="ECO:0000256" key="5">
    <source>
        <dbReference type="ARBA" id="ARBA00022989"/>
    </source>
</evidence>
<evidence type="ECO:0000313" key="10">
    <source>
        <dbReference type="EMBL" id="KAF4317068.1"/>
    </source>
</evidence>
<dbReference type="Pfam" id="PF04588">
    <property type="entry name" value="HIG_1_N"/>
    <property type="match status" value="1"/>
</dbReference>
<keyword evidence="6 8" id="KW-0472">Membrane</keyword>
<protein>
    <recommendedName>
        <fullName evidence="9">HIG1 domain-containing protein</fullName>
    </recommendedName>
</protein>
<evidence type="ECO:0000256" key="6">
    <source>
        <dbReference type="ARBA" id="ARBA00023136"/>
    </source>
</evidence>
<comment type="similarity">
    <text evidence="3">Belongs to the CDC50/LEM3 family.</text>
</comment>
<dbReference type="PANTHER" id="PTHR10926:SF0">
    <property type="entry name" value="CDC50, ISOFORM A"/>
    <property type="match status" value="1"/>
</dbReference>
<accession>A0A8J4S6M3</accession>
<feature type="transmembrane region" description="Helical" evidence="8">
    <location>
        <begin position="167"/>
        <end position="188"/>
    </location>
</feature>
<keyword evidence="5 8" id="KW-1133">Transmembrane helix</keyword>
<reference evidence="10" key="1">
    <citation type="journal article" date="2015" name="Genom Data">
        <title>Draft genome sequences of Phytophthora kernoviae and Phytophthora ramorum lineage EU2 from Scotland.</title>
        <authorList>
            <person name="Sambles C."/>
            <person name="Schlenzig A."/>
            <person name="O'Neill P."/>
            <person name="Grant M."/>
            <person name="Studholme D.J."/>
        </authorList>
    </citation>
    <scope>NUCLEOTIDE SEQUENCE</scope>
    <source>
        <strain evidence="10">00238/432</strain>
    </source>
</reference>
<dbReference type="GO" id="GO:0005783">
    <property type="term" value="C:endoplasmic reticulum"/>
    <property type="evidence" value="ECO:0007669"/>
    <property type="project" value="TreeGrafter"/>
</dbReference>
<reference evidence="10" key="2">
    <citation type="submission" date="2020-02" db="EMBL/GenBank/DDBJ databases">
        <authorList>
            <person name="Studholme D.J."/>
        </authorList>
    </citation>
    <scope>NUCLEOTIDE SEQUENCE</scope>
    <source>
        <strain evidence="10">00238/432</strain>
    </source>
</reference>
<comment type="caution">
    <text evidence="10">The sequence shown here is derived from an EMBL/GenBank/DDBJ whole genome shotgun (WGS) entry which is preliminary data.</text>
</comment>
<dbReference type="EMBL" id="AOFI03000441">
    <property type="protein sequence ID" value="KAF4317068.1"/>
    <property type="molecule type" value="Genomic_DNA"/>
</dbReference>
<dbReference type="InterPro" id="IPR007667">
    <property type="entry name" value="Hypoxia_induced_domain"/>
</dbReference>
<evidence type="ECO:0000256" key="2">
    <source>
        <dbReference type="ARBA" id="ARBA00004173"/>
    </source>
</evidence>
<dbReference type="GO" id="GO:0005794">
    <property type="term" value="C:Golgi apparatus"/>
    <property type="evidence" value="ECO:0007669"/>
    <property type="project" value="TreeGrafter"/>
</dbReference>
<dbReference type="AlphaFoldDB" id="A0A8J4S6M3"/>
<dbReference type="PROSITE" id="PS51503">
    <property type="entry name" value="HIG1"/>
    <property type="match status" value="1"/>
</dbReference>